<name>A0AB38ZAI8_9CHLR</name>
<organism evidence="1 2">
    <name type="scientific">Dehalococcoides mccartyi</name>
    <dbReference type="NCBI Taxonomy" id="61435"/>
    <lineage>
        <taxon>Bacteria</taxon>
        <taxon>Bacillati</taxon>
        <taxon>Chloroflexota</taxon>
        <taxon>Dehalococcoidia</taxon>
        <taxon>Dehalococcoidales</taxon>
        <taxon>Dehalococcoidaceae</taxon>
        <taxon>Dehalococcoides</taxon>
    </lineage>
</organism>
<reference evidence="1" key="1">
    <citation type="submission" date="2023-12" db="EMBL/GenBank/DDBJ databases">
        <title>Isolation of organohalide respiring bacteria Dehalococcoides mccartyi strain GPTCE1 in groundwater collected near a chemical plant in Suzhou, China.</title>
        <authorList>
            <person name="Liu G."/>
        </authorList>
    </citation>
    <scope>NUCLEOTIDE SEQUENCE</scope>
    <source>
        <strain evidence="1">GPTCE1</strain>
    </source>
</reference>
<dbReference type="RefSeq" id="WP_279115709.1">
    <property type="nucleotide sequence ID" value="NZ_CP141531.1"/>
</dbReference>
<proteinExistence type="predicted"/>
<accession>A0AB38ZAI8</accession>
<dbReference type="AlphaFoldDB" id="A0AB38ZAI8"/>
<dbReference type="EMBL" id="CP141531">
    <property type="protein sequence ID" value="WRO07573.1"/>
    <property type="molecule type" value="Genomic_DNA"/>
</dbReference>
<gene>
    <name evidence="1" type="ORF">VLL09_01385</name>
</gene>
<dbReference type="Proteomes" id="UP001327986">
    <property type="component" value="Chromosome"/>
</dbReference>
<evidence type="ECO:0000313" key="2">
    <source>
        <dbReference type="Proteomes" id="UP001327986"/>
    </source>
</evidence>
<protein>
    <submittedName>
        <fullName evidence="1">Uncharacterized protein</fullName>
    </submittedName>
</protein>
<sequence length="298" mass="34836">MTGNRRLSDSFIRELKDGIYHPIVQRVRLDKDLDMEFRGKYLNIYYQGHSILNLDKNGNITIDKKFLRGVEDQIPSSFKTKEQVNTYLKLLPNIKDNVTYCPNEVGVRSSKSRELEFEQLLIRANNLESRNNSEYIILDRQYVVNRGVDRWDLVALRWPIEKRGRPYQEGYLSIIEVKYAQNPDIQDIKNQIERYANYLEAHLPEICEDMENILNQKLELGLLAKTEGQINRLRKLPIKPNIAETEVIIYLIDYNRNSDLMKRAENAGKPDFQGKVHIALGGLALWQSNLSKFGDNKY</sequence>
<evidence type="ECO:0000313" key="1">
    <source>
        <dbReference type="EMBL" id="WRO07573.1"/>
    </source>
</evidence>